<evidence type="ECO:0000259" key="4">
    <source>
        <dbReference type="PROSITE" id="PS51082"/>
    </source>
</evidence>
<feature type="compositionally biased region" description="Acidic residues" evidence="3">
    <location>
        <begin position="501"/>
        <end position="517"/>
    </location>
</feature>
<dbReference type="GO" id="GO:0071203">
    <property type="term" value="C:WASH complex"/>
    <property type="evidence" value="ECO:0007669"/>
    <property type="project" value="InterPro"/>
</dbReference>
<evidence type="ECO:0000256" key="3">
    <source>
        <dbReference type="SAM" id="MobiDB-lite"/>
    </source>
</evidence>
<dbReference type="Pfam" id="PF11945">
    <property type="entry name" value="WASH_WAHD"/>
    <property type="match status" value="1"/>
</dbReference>
<dbReference type="GO" id="GO:0006887">
    <property type="term" value="P:exocytosis"/>
    <property type="evidence" value="ECO:0007669"/>
    <property type="project" value="TreeGrafter"/>
</dbReference>
<dbReference type="PANTHER" id="PTHR23331">
    <property type="entry name" value="CXYORF1"/>
    <property type="match status" value="1"/>
</dbReference>
<keyword evidence="2" id="KW-0009">Actin-binding</keyword>
<protein>
    <recommendedName>
        <fullName evidence="4">WH2 domain-containing protein</fullName>
    </recommendedName>
</protein>
<dbReference type="GO" id="GO:0005769">
    <property type="term" value="C:early endosome"/>
    <property type="evidence" value="ECO:0007669"/>
    <property type="project" value="InterPro"/>
</dbReference>
<reference evidence="5" key="1">
    <citation type="submission" date="2020-05" db="UniProtKB">
        <authorList>
            <consortium name="EnsemblMetazoa"/>
        </authorList>
    </citation>
    <scope>IDENTIFICATION</scope>
    <source>
        <strain evidence="5">TTRI</strain>
    </source>
</reference>
<accession>A0A1A9UHD2</accession>
<dbReference type="GO" id="GO:0055037">
    <property type="term" value="C:recycling endosome"/>
    <property type="evidence" value="ECO:0007669"/>
    <property type="project" value="TreeGrafter"/>
</dbReference>
<dbReference type="GO" id="GO:0032456">
    <property type="term" value="P:endocytic recycling"/>
    <property type="evidence" value="ECO:0007669"/>
    <property type="project" value="TreeGrafter"/>
</dbReference>
<proteinExistence type="inferred from homology"/>
<name>A0A1A9UHD2_GLOAU</name>
<dbReference type="GO" id="GO:0034314">
    <property type="term" value="P:Arp2/3 complex-mediated actin nucleation"/>
    <property type="evidence" value="ECO:0007669"/>
    <property type="project" value="InterPro"/>
</dbReference>
<organism evidence="5 6">
    <name type="scientific">Glossina austeni</name>
    <name type="common">Savannah tsetse fly</name>
    <dbReference type="NCBI Taxonomy" id="7395"/>
    <lineage>
        <taxon>Eukaryota</taxon>
        <taxon>Metazoa</taxon>
        <taxon>Ecdysozoa</taxon>
        <taxon>Arthropoda</taxon>
        <taxon>Hexapoda</taxon>
        <taxon>Insecta</taxon>
        <taxon>Pterygota</taxon>
        <taxon>Neoptera</taxon>
        <taxon>Endopterygota</taxon>
        <taxon>Diptera</taxon>
        <taxon>Brachycera</taxon>
        <taxon>Muscomorpha</taxon>
        <taxon>Hippoboscoidea</taxon>
        <taxon>Glossinidae</taxon>
        <taxon>Glossina</taxon>
    </lineage>
</organism>
<dbReference type="GO" id="GO:0043014">
    <property type="term" value="F:alpha-tubulin binding"/>
    <property type="evidence" value="ECO:0007669"/>
    <property type="project" value="InterPro"/>
</dbReference>
<dbReference type="InterPro" id="IPR028290">
    <property type="entry name" value="WASH1"/>
</dbReference>
<dbReference type="GO" id="GO:0043015">
    <property type="term" value="F:gamma-tubulin binding"/>
    <property type="evidence" value="ECO:0007669"/>
    <property type="project" value="TreeGrafter"/>
</dbReference>
<comment type="similarity">
    <text evidence="1">Belongs to the WASH1 family.</text>
</comment>
<evidence type="ECO:0000256" key="1">
    <source>
        <dbReference type="ARBA" id="ARBA00005602"/>
    </source>
</evidence>
<feature type="domain" description="WH2" evidence="4">
    <location>
        <begin position="396"/>
        <end position="418"/>
    </location>
</feature>
<dbReference type="GO" id="GO:0003779">
    <property type="term" value="F:actin binding"/>
    <property type="evidence" value="ECO:0007669"/>
    <property type="project" value="UniProtKB-KW"/>
</dbReference>
<dbReference type="GO" id="GO:0005829">
    <property type="term" value="C:cytosol"/>
    <property type="evidence" value="ECO:0007669"/>
    <property type="project" value="GOC"/>
</dbReference>
<evidence type="ECO:0000256" key="2">
    <source>
        <dbReference type="ARBA" id="ARBA00023203"/>
    </source>
</evidence>
<evidence type="ECO:0000313" key="6">
    <source>
        <dbReference type="Proteomes" id="UP000078200"/>
    </source>
</evidence>
<dbReference type="STRING" id="7395.A0A1A9UHD2"/>
<keyword evidence="6" id="KW-1185">Reference proteome</keyword>
<feature type="region of interest" description="Disordered" evidence="3">
    <location>
        <begin position="408"/>
        <end position="517"/>
    </location>
</feature>
<dbReference type="AlphaFoldDB" id="A0A1A9UHD2"/>
<dbReference type="VEuPathDB" id="VectorBase:GAUT004911"/>
<dbReference type="PROSITE" id="PS51082">
    <property type="entry name" value="WH2"/>
    <property type="match status" value="1"/>
</dbReference>
<dbReference type="InterPro" id="IPR021854">
    <property type="entry name" value="WASH1_WAHD"/>
</dbReference>
<dbReference type="InterPro" id="IPR003124">
    <property type="entry name" value="WH2_dom"/>
</dbReference>
<dbReference type="Proteomes" id="UP000078200">
    <property type="component" value="Unassembled WGS sequence"/>
</dbReference>
<evidence type="ECO:0000313" key="5">
    <source>
        <dbReference type="EnsemblMetazoa" id="GAUT004911-PA"/>
    </source>
</evidence>
<dbReference type="GO" id="GO:0042147">
    <property type="term" value="P:retrograde transport, endosome to Golgi"/>
    <property type="evidence" value="ECO:0007669"/>
    <property type="project" value="TreeGrafter"/>
</dbReference>
<feature type="compositionally biased region" description="Polar residues" evidence="3">
    <location>
        <begin position="471"/>
        <end position="484"/>
    </location>
</feature>
<dbReference type="PANTHER" id="PTHR23331:SF1">
    <property type="entry name" value="WASH COMPLEX SUBUNIT 1"/>
    <property type="match status" value="1"/>
</dbReference>
<sequence length="517" mass="57600">MVKNKKYLKRENRDYKKRKVREEFNFSSFDMFAVPIVPPDLRHEETIIQAAYALDCLQKTINKIFIRIDERIEFNNVKVKQLGERIHKAQSKVKSLLGTHKALRIYAPSKFPGTQAFQNIPITFDSDIWADMSKNDDVEEPAQNYKVESKMDPCTMSMSEKLLFFHVRSTGRDVPSNLKAQRIKVNQTQGLGKVSGNLTSVPSVLLFNTDVSVYDLDNTHEKKNNYLKCAQGLHGQHQQPHYGNQKHLLEPAPHSLAHRNEKFSPAGMLRYTPKLSEAPDLDLPMDLPDLPGIAGDLRYENQEGKQQIAPSSTLVVENLPDLPKLLSKNIKAGQDDKGNDQKDQAMPSSTALKVETLHESFTTPPPPPPPPVSPPFVILPATGSAKADSSIPSNKPRTELLEAIRQAGGVGKAQLRPTAATPLSTKSSEAKKGSNPHASDSFMADLHNKLLMRRKGISGSNKEEESAVSLLKQSTQSAYKSQFGNPVISRLSSLIPPPKESEDDDEDRNDDDTDWID</sequence>
<dbReference type="EnsemblMetazoa" id="GAUT004911-RA">
    <property type="protein sequence ID" value="GAUT004911-PA"/>
    <property type="gene ID" value="GAUT004911"/>
</dbReference>